<dbReference type="GO" id="GO:0043386">
    <property type="term" value="P:mycotoxin biosynthetic process"/>
    <property type="evidence" value="ECO:0007669"/>
    <property type="project" value="InterPro"/>
</dbReference>
<evidence type="ECO:0000313" key="3">
    <source>
        <dbReference type="EMBL" id="CAF9915661.1"/>
    </source>
</evidence>
<comment type="similarity">
    <text evidence="1">Belongs to the ustYa family.</text>
</comment>
<keyword evidence="2" id="KW-0472">Membrane</keyword>
<dbReference type="Pfam" id="PF11807">
    <property type="entry name" value="UstYa"/>
    <property type="match status" value="1"/>
</dbReference>
<gene>
    <name evidence="3" type="ORF">GOMPHAMPRED_000820</name>
</gene>
<dbReference type="Proteomes" id="UP000664169">
    <property type="component" value="Unassembled WGS sequence"/>
</dbReference>
<dbReference type="InterPro" id="IPR021765">
    <property type="entry name" value="UstYa-like"/>
</dbReference>
<keyword evidence="4" id="KW-1185">Reference proteome</keyword>
<dbReference type="OrthoDB" id="3687641at2759"/>
<evidence type="ECO:0000313" key="4">
    <source>
        <dbReference type="Proteomes" id="UP000664169"/>
    </source>
</evidence>
<evidence type="ECO:0000256" key="2">
    <source>
        <dbReference type="SAM" id="Phobius"/>
    </source>
</evidence>
<proteinExistence type="inferred from homology"/>
<dbReference type="EMBL" id="CAJPDQ010000010">
    <property type="protein sequence ID" value="CAF9915661.1"/>
    <property type="molecule type" value="Genomic_DNA"/>
</dbReference>
<feature type="transmembrane region" description="Helical" evidence="2">
    <location>
        <begin position="46"/>
        <end position="67"/>
    </location>
</feature>
<organism evidence="3 4">
    <name type="scientific">Gomphillus americanus</name>
    <dbReference type="NCBI Taxonomy" id="1940652"/>
    <lineage>
        <taxon>Eukaryota</taxon>
        <taxon>Fungi</taxon>
        <taxon>Dikarya</taxon>
        <taxon>Ascomycota</taxon>
        <taxon>Pezizomycotina</taxon>
        <taxon>Lecanoromycetes</taxon>
        <taxon>OSLEUM clade</taxon>
        <taxon>Ostropomycetidae</taxon>
        <taxon>Ostropales</taxon>
        <taxon>Graphidaceae</taxon>
        <taxon>Gomphilloideae</taxon>
        <taxon>Gomphillus</taxon>
    </lineage>
</organism>
<dbReference type="PANTHER" id="PTHR33365:SF14">
    <property type="entry name" value="TAT PATHWAY SIGNAL SEQUENCE"/>
    <property type="match status" value="1"/>
</dbReference>
<protein>
    <submittedName>
        <fullName evidence="3">Uncharacterized protein</fullName>
    </submittedName>
</protein>
<sequence>MTLFSSKQSYKIAPQSDQDNDSINLESEIEKHGINPGFTVERRPKLLWYLSFMTLVFNILLGSALVVQAYKSRKLVNGMSLCLSLACLILAEPSVLSKSFDTVTKKFNGSLFVPDNPSWSRLAPSLETDDLWDFYEPLRLVPLSQADVIELGKDPATVAQFSAEWGTAAGSYVGNLDVFHKIHCLNELRKMTFESYPRNDVAKTNRHHGALEWIHLRHCVDMLAQDIQCNARMDITTWNWMDTQKQAMPDFSSFRSCTNWDQFLDWSIKNTLPLEKWSDLRRPPNKRPIPAEKGYYDMYGFDGSVLFPEGKGYQG</sequence>
<name>A0A8H3EZV8_9LECA</name>
<evidence type="ECO:0000256" key="1">
    <source>
        <dbReference type="ARBA" id="ARBA00035112"/>
    </source>
</evidence>
<feature type="transmembrane region" description="Helical" evidence="2">
    <location>
        <begin position="79"/>
        <end position="96"/>
    </location>
</feature>
<keyword evidence="2" id="KW-1133">Transmembrane helix</keyword>
<reference evidence="3" key="1">
    <citation type="submission" date="2021-03" db="EMBL/GenBank/DDBJ databases">
        <authorList>
            <person name="Tagirdzhanova G."/>
        </authorList>
    </citation>
    <scope>NUCLEOTIDE SEQUENCE</scope>
</reference>
<comment type="caution">
    <text evidence="3">The sequence shown here is derived from an EMBL/GenBank/DDBJ whole genome shotgun (WGS) entry which is preliminary data.</text>
</comment>
<accession>A0A8H3EZV8</accession>
<dbReference type="PANTHER" id="PTHR33365">
    <property type="entry name" value="YALI0B05434P"/>
    <property type="match status" value="1"/>
</dbReference>
<keyword evidence="2" id="KW-0812">Transmembrane</keyword>
<dbReference type="AlphaFoldDB" id="A0A8H3EZV8"/>